<evidence type="ECO:0000259" key="1">
    <source>
        <dbReference type="Pfam" id="PF04149"/>
    </source>
</evidence>
<sequence length="67" mass="7112">MSDTNWQKSSFSGDGEDNHCVELAHAGTRRILLRESDNPAVVVATRPGALGVFLRAAKAGAFDAVAR</sequence>
<organism evidence="2 3">
    <name type="scientific">Streptomyces palmae</name>
    <dbReference type="NCBI Taxonomy" id="1701085"/>
    <lineage>
        <taxon>Bacteria</taxon>
        <taxon>Bacillati</taxon>
        <taxon>Actinomycetota</taxon>
        <taxon>Actinomycetes</taxon>
        <taxon>Kitasatosporales</taxon>
        <taxon>Streptomycetaceae</taxon>
        <taxon>Streptomyces</taxon>
    </lineage>
</organism>
<dbReference type="Pfam" id="PF04149">
    <property type="entry name" value="DUF397"/>
    <property type="match status" value="1"/>
</dbReference>
<protein>
    <submittedName>
        <fullName evidence="2">DUF397 domain-containing protein</fullName>
    </submittedName>
</protein>
<keyword evidence="3" id="KW-1185">Reference proteome</keyword>
<evidence type="ECO:0000313" key="2">
    <source>
        <dbReference type="EMBL" id="TGB02595.1"/>
    </source>
</evidence>
<proteinExistence type="predicted"/>
<evidence type="ECO:0000313" key="3">
    <source>
        <dbReference type="Proteomes" id="UP000297948"/>
    </source>
</evidence>
<comment type="caution">
    <text evidence="2">The sequence shown here is derived from an EMBL/GenBank/DDBJ whole genome shotgun (WGS) entry which is preliminary data.</text>
</comment>
<feature type="domain" description="DUF397" evidence="1">
    <location>
        <begin position="5"/>
        <end position="58"/>
    </location>
</feature>
<gene>
    <name evidence="2" type="ORF">E4099_20425</name>
</gene>
<accession>A0A4Z0GYW6</accession>
<name>A0A4Z0GYW6_9ACTN</name>
<dbReference type="EMBL" id="SRID01000207">
    <property type="protein sequence ID" value="TGB02595.1"/>
    <property type="molecule type" value="Genomic_DNA"/>
</dbReference>
<dbReference type="InterPro" id="IPR007278">
    <property type="entry name" value="DUF397"/>
</dbReference>
<dbReference type="OrthoDB" id="5193099at2"/>
<dbReference type="RefSeq" id="WP_135340541.1">
    <property type="nucleotide sequence ID" value="NZ_JBHLTX010000012.1"/>
</dbReference>
<dbReference type="AlphaFoldDB" id="A0A4Z0GYW6"/>
<dbReference type="Proteomes" id="UP000297948">
    <property type="component" value="Unassembled WGS sequence"/>
</dbReference>
<reference evidence="2 3" key="1">
    <citation type="submission" date="2019-03" db="EMBL/GenBank/DDBJ databases">
        <authorList>
            <person name="Gonzalez-Pimentel J.L."/>
        </authorList>
    </citation>
    <scope>NUCLEOTIDE SEQUENCE [LARGE SCALE GENOMIC DNA]</scope>
    <source>
        <strain evidence="2 3">JCM 31289</strain>
    </source>
</reference>